<evidence type="ECO:0008006" key="5">
    <source>
        <dbReference type="Google" id="ProtNLM"/>
    </source>
</evidence>
<sequence length="232" mass="25849">MRDRVLSVARSQLGTREYSDGSSKYGSWYERMKPAPGFATGAWCQMFTGWCANEAGLSEEAFPRLAYTPYAVQWFKDRGRWGTKPRVGALVYYNFPGGDFVDHVEIVEAVRADGSIVTIGGNVGNAVKRLVRRSNIAGYGYPDYAAAKDWMEEIVDKLPLLKKGAEKKAANKPHIKTLFKLLDARGFPLPSNVDDMTFGDPMDKKVREFQKAKKLLVDGEVGEKSWAALVLP</sequence>
<dbReference type="InterPro" id="IPR038765">
    <property type="entry name" value="Papain-like_cys_pep_sf"/>
</dbReference>
<evidence type="ECO:0000313" key="4">
    <source>
        <dbReference type="Proteomes" id="UP000534286"/>
    </source>
</evidence>
<proteinExistence type="predicted"/>
<evidence type="ECO:0000313" key="3">
    <source>
        <dbReference type="EMBL" id="MBB4940766.1"/>
    </source>
</evidence>
<reference evidence="3 4" key="1">
    <citation type="submission" date="2020-08" db="EMBL/GenBank/DDBJ databases">
        <title>Sequencing the genomes of 1000 actinobacteria strains.</title>
        <authorList>
            <person name="Klenk H.-P."/>
        </authorList>
    </citation>
    <scope>NUCLEOTIDE SEQUENCE [LARGE SCALE GENOMIC DNA]</scope>
    <source>
        <strain evidence="3 4">DSM 43023</strain>
    </source>
</reference>
<dbReference type="InterPro" id="IPR036366">
    <property type="entry name" value="PGBDSf"/>
</dbReference>
<dbReference type="Gene3D" id="1.10.101.10">
    <property type="entry name" value="PGBD-like superfamily/PGBD"/>
    <property type="match status" value="1"/>
</dbReference>
<accession>A0A7W7S0M5</accession>
<keyword evidence="4" id="KW-1185">Reference proteome</keyword>
<evidence type="ECO:0000259" key="2">
    <source>
        <dbReference type="Pfam" id="PF05257"/>
    </source>
</evidence>
<dbReference type="InterPro" id="IPR007921">
    <property type="entry name" value="CHAP_dom"/>
</dbReference>
<evidence type="ECO:0000259" key="1">
    <source>
        <dbReference type="Pfam" id="PF01471"/>
    </source>
</evidence>
<dbReference type="SUPFAM" id="SSF47090">
    <property type="entry name" value="PGBD-like"/>
    <property type="match status" value="1"/>
</dbReference>
<comment type="caution">
    <text evidence="3">The sequence shown here is derived from an EMBL/GenBank/DDBJ whole genome shotgun (WGS) entry which is preliminary data.</text>
</comment>
<gene>
    <name evidence="3" type="ORF">FHR32_005143</name>
</gene>
<dbReference type="Proteomes" id="UP000534286">
    <property type="component" value="Unassembled WGS sequence"/>
</dbReference>
<dbReference type="EMBL" id="JACHJU010000002">
    <property type="protein sequence ID" value="MBB4940766.1"/>
    <property type="molecule type" value="Genomic_DNA"/>
</dbReference>
<dbReference type="InterPro" id="IPR036365">
    <property type="entry name" value="PGBD-like_sf"/>
</dbReference>
<feature type="domain" description="Peptidase C51" evidence="2">
    <location>
        <begin position="40"/>
        <end position="122"/>
    </location>
</feature>
<dbReference type="SUPFAM" id="SSF54001">
    <property type="entry name" value="Cysteine proteinases"/>
    <property type="match status" value="1"/>
</dbReference>
<dbReference type="InterPro" id="IPR002477">
    <property type="entry name" value="Peptidoglycan-bd-like"/>
</dbReference>
<dbReference type="Pfam" id="PF05257">
    <property type="entry name" value="CHAP"/>
    <property type="match status" value="1"/>
</dbReference>
<dbReference type="RefSeq" id="WP_184756929.1">
    <property type="nucleotide sequence ID" value="NZ_BAABEK010000005.1"/>
</dbReference>
<feature type="domain" description="Peptidoglycan binding-like" evidence="1">
    <location>
        <begin position="175"/>
        <end position="229"/>
    </location>
</feature>
<protein>
    <recommendedName>
        <fullName evidence="5">CHAP domain-containing protein</fullName>
    </recommendedName>
</protein>
<dbReference type="AlphaFoldDB" id="A0A7W7S0M5"/>
<dbReference type="Gene3D" id="3.90.1720.10">
    <property type="entry name" value="endopeptidase domain like (from Nostoc punctiforme)"/>
    <property type="match status" value="1"/>
</dbReference>
<name>A0A7W7S0M5_9ACTN</name>
<organism evidence="3 4">
    <name type="scientific">Streptosporangium album</name>
    <dbReference type="NCBI Taxonomy" id="47479"/>
    <lineage>
        <taxon>Bacteria</taxon>
        <taxon>Bacillati</taxon>
        <taxon>Actinomycetota</taxon>
        <taxon>Actinomycetes</taxon>
        <taxon>Streptosporangiales</taxon>
        <taxon>Streptosporangiaceae</taxon>
        <taxon>Streptosporangium</taxon>
    </lineage>
</organism>
<dbReference type="Pfam" id="PF01471">
    <property type="entry name" value="PG_binding_1"/>
    <property type="match status" value="1"/>
</dbReference>